<dbReference type="EMBL" id="CACTIH010007879">
    <property type="protein sequence ID" value="CAA3018594.1"/>
    <property type="molecule type" value="Genomic_DNA"/>
</dbReference>
<evidence type="ECO:0000256" key="1">
    <source>
        <dbReference type="SAM" id="MobiDB-lite"/>
    </source>
</evidence>
<feature type="region of interest" description="Disordered" evidence="1">
    <location>
        <begin position="71"/>
        <end position="116"/>
    </location>
</feature>
<dbReference type="Gramene" id="OE9A083363T1">
    <property type="protein sequence ID" value="OE9A083363C1"/>
    <property type="gene ID" value="OE9A083363"/>
</dbReference>
<feature type="compositionally biased region" description="Basic and acidic residues" evidence="1">
    <location>
        <begin position="92"/>
        <end position="102"/>
    </location>
</feature>
<proteinExistence type="predicted"/>
<name>A0A8S0UFN6_OLEEU</name>
<accession>A0A8S0UFN6</accession>
<keyword evidence="3" id="KW-1185">Reference proteome</keyword>
<protein>
    <submittedName>
        <fullName evidence="2">Uncharacterized protein</fullName>
    </submittedName>
</protein>
<organism evidence="2 3">
    <name type="scientific">Olea europaea subsp. europaea</name>
    <dbReference type="NCBI Taxonomy" id="158383"/>
    <lineage>
        <taxon>Eukaryota</taxon>
        <taxon>Viridiplantae</taxon>
        <taxon>Streptophyta</taxon>
        <taxon>Embryophyta</taxon>
        <taxon>Tracheophyta</taxon>
        <taxon>Spermatophyta</taxon>
        <taxon>Magnoliopsida</taxon>
        <taxon>eudicotyledons</taxon>
        <taxon>Gunneridae</taxon>
        <taxon>Pentapetalae</taxon>
        <taxon>asterids</taxon>
        <taxon>lamiids</taxon>
        <taxon>Lamiales</taxon>
        <taxon>Oleaceae</taxon>
        <taxon>Oleeae</taxon>
        <taxon>Olea</taxon>
    </lineage>
</organism>
<comment type="caution">
    <text evidence="2">The sequence shown here is derived from an EMBL/GenBank/DDBJ whole genome shotgun (WGS) entry which is preliminary data.</text>
</comment>
<evidence type="ECO:0000313" key="2">
    <source>
        <dbReference type="EMBL" id="CAA3018594.1"/>
    </source>
</evidence>
<reference evidence="2 3" key="1">
    <citation type="submission" date="2019-12" db="EMBL/GenBank/DDBJ databases">
        <authorList>
            <person name="Alioto T."/>
            <person name="Alioto T."/>
            <person name="Gomez Garrido J."/>
        </authorList>
    </citation>
    <scope>NUCLEOTIDE SEQUENCE [LARGE SCALE GENOMIC DNA]</scope>
</reference>
<sequence length="139" mass="15334">MNTGRQAVGSEDVCCGRGKHEIANQTTDKWDRRSRVASRDMTPSARVMALISLLALHNNLHLFVFPPAREPASQLASRPASRHSGRSHCHRLSGDRSPRSRTEPPPSLNAASAGWRRCTRSLRTDCCKSHPGSKRGARN</sequence>
<feature type="non-terminal residue" evidence="2">
    <location>
        <position position="139"/>
    </location>
</feature>
<evidence type="ECO:0000313" key="3">
    <source>
        <dbReference type="Proteomes" id="UP000594638"/>
    </source>
</evidence>
<gene>
    <name evidence="2" type="ORF">OLEA9_A083363</name>
</gene>
<dbReference type="Proteomes" id="UP000594638">
    <property type="component" value="Unassembled WGS sequence"/>
</dbReference>
<dbReference type="AlphaFoldDB" id="A0A8S0UFN6"/>
<feature type="compositionally biased region" description="Basic residues" evidence="1">
    <location>
        <begin position="80"/>
        <end position="91"/>
    </location>
</feature>